<name>Q1N1K2_9GAMM</name>
<keyword evidence="1" id="KW-1133">Transmembrane helix</keyword>
<keyword evidence="1" id="KW-0812">Transmembrane</keyword>
<evidence type="ECO:0000313" key="3">
    <source>
        <dbReference type="Proteomes" id="UP000004263"/>
    </source>
</evidence>
<keyword evidence="1" id="KW-0472">Membrane</keyword>
<comment type="caution">
    <text evidence="2">The sequence shown here is derived from an EMBL/GenBank/DDBJ whole genome shotgun (WGS) entry which is preliminary data.</text>
</comment>
<reference evidence="2 3" key="1">
    <citation type="submission" date="2006-03" db="EMBL/GenBank/DDBJ databases">
        <authorList>
            <person name="Pinhassi J."/>
            <person name="Pedros-Alio C."/>
            <person name="Ferriera S."/>
            <person name="Johnson J."/>
            <person name="Kravitz S."/>
            <person name="Halpern A."/>
            <person name="Remington K."/>
            <person name="Beeson K."/>
            <person name="Tran B."/>
            <person name="Rogers Y.-H."/>
            <person name="Friedman R."/>
            <person name="Venter J.C."/>
        </authorList>
    </citation>
    <scope>NUCLEOTIDE SEQUENCE [LARGE SCALE GENOMIC DNA]</scope>
    <source>
        <strain evidence="2 3">RED65</strain>
    </source>
</reference>
<sequence>MAMGAADVVPGVSGGTIALLTGIYERLINAIKSFGLDTLKVLKQQGIKAAWQQFDGTFLAVLLAGMITSILGLAQVIHYLLNTFPVFIWSLFFGLVLASAVYVLLQVQWRTPPRLILLVLGIVFAAGISLMTPTPSQASPILFFFSGAIAISAMILPGISGSFILLLIGMYGLVISAVKQFDVGIMAVFALGCLVGIMLFSRFLSWLLARFHDATMVVLSGFMLGALVKLWPWREILSTRVNSQGQTVPVSEWPVAPWQVESPQVMAAVFAFFLGFVGVLYLAKRQKTAKIEQ</sequence>
<feature type="transmembrane region" description="Helical" evidence="1">
    <location>
        <begin position="86"/>
        <end position="105"/>
    </location>
</feature>
<accession>Q1N1K2</accession>
<keyword evidence="3" id="KW-1185">Reference proteome</keyword>
<dbReference type="Proteomes" id="UP000004263">
    <property type="component" value="Unassembled WGS sequence"/>
</dbReference>
<feature type="transmembrane region" description="Helical" evidence="1">
    <location>
        <begin position="187"/>
        <end position="209"/>
    </location>
</feature>
<dbReference type="PANTHER" id="PTHR37308">
    <property type="entry name" value="INTEGRAL MEMBRANE PROTEIN"/>
    <property type="match status" value="1"/>
</dbReference>
<dbReference type="STRING" id="207949.RED65_03380"/>
<evidence type="ECO:0000256" key="1">
    <source>
        <dbReference type="SAM" id="Phobius"/>
    </source>
</evidence>
<organism evidence="2 3">
    <name type="scientific">Bermanella marisrubri</name>
    <dbReference type="NCBI Taxonomy" id="207949"/>
    <lineage>
        <taxon>Bacteria</taxon>
        <taxon>Pseudomonadati</taxon>
        <taxon>Pseudomonadota</taxon>
        <taxon>Gammaproteobacteria</taxon>
        <taxon>Oceanospirillales</taxon>
        <taxon>Oceanospirillaceae</taxon>
        <taxon>Bermanella</taxon>
    </lineage>
</organism>
<dbReference type="Pfam" id="PF04018">
    <property type="entry name" value="VCA0040-like"/>
    <property type="match status" value="1"/>
</dbReference>
<dbReference type="InterPro" id="IPR007163">
    <property type="entry name" value="VCA0040-like"/>
</dbReference>
<feature type="transmembrane region" description="Helical" evidence="1">
    <location>
        <begin position="58"/>
        <end position="80"/>
    </location>
</feature>
<evidence type="ECO:0008006" key="4">
    <source>
        <dbReference type="Google" id="ProtNLM"/>
    </source>
</evidence>
<feature type="transmembrane region" description="Helical" evidence="1">
    <location>
        <begin position="115"/>
        <end position="132"/>
    </location>
</feature>
<evidence type="ECO:0000313" key="2">
    <source>
        <dbReference type="EMBL" id="EAT12048.1"/>
    </source>
</evidence>
<dbReference type="PANTHER" id="PTHR37308:SF1">
    <property type="entry name" value="POLYPRENYL-PHOSPHATE TRANSPORTER"/>
    <property type="match status" value="1"/>
</dbReference>
<dbReference type="AlphaFoldDB" id="Q1N1K2"/>
<dbReference type="HOGENOM" id="CLU_055621_0_0_6"/>
<feature type="transmembrane region" description="Helical" evidence="1">
    <location>
        <begin position="265"/>
        <end position="283"/>
    </location>
</feature>
<proteinExistence type="predicted"/>
<gene>
    <name evidence="2" type="ORF">RED65_03380</name>
</gene>
<protein>
    <recommendedName>
        <fullName evidence="4">Integral membrane protein</fullName>
    </recommendedName>
</protein>
<dbReference type="EMBL" id="AAQH01000010">
    <property type="protein sequence ID" value="EAT12048.1"/>
    <property type="molecule type" value="Genomic_DNA"/>
</dbReference>
<dbReference type="OrthoDB" id="9793746at2"/>